<dbReference type="EMBL" id="LAZR01042603">
    <property type="protein sequence ID" value="KKL09133.1"/>
    <property type="molecule type" value="Genomic_DNA"/>
</dbReference>
<protein>
    <submittedName>
        <fullName evidence="1">Uncharacterized protein</fullName>
    </submittedName>
</protein>
<reference evidence="1" key="1">
    <citation type="journal article" date="2015" name="Nature">
        <title>Complex archaea that bridge the gap between prokaryotes and eukaryotes.</title>
        <authorList>
            <person name="Spang A."/>
            <person name="Saw J.H."/>
            <person name="Jorgensen S.L."/>
            <person name="Zaremba-Niedzwiedzka K."/>
            <person name="Martijn J."/>
            <person name="Lind A.E."/>
            <person name="van Eijk R."/>
            <person name="Schleper C."/>
            <person name="Guy L."/>
            <person name="Ettema T.J."/>
        </authorList>
    </citation>
    <scope>NUCLEOTIDE SEQUENCE</scope>
</reference>
<proteinExistence type="predicted"/>
<sequence length="52" mass="5681">MTTPTKTNDWNALDHGVLNDAIRERVLTESEYSVACRLAGGLFQVGDTEATL</sequence>
<organism evidence="1">
    <name type="scientific">marine sediment metagenome</name>
    <dbReference type="NCBI Taxonomy" id="412755"/>
    <lineage>
        <taxon>unclassified sequences</taxon>
        <taxon>metagenomes</taxon>
        <taxon>ecological metagenomes</taxon>
    </lineage>
</organism>
<name>A0A0F9DAM6_9ZZZZ</name>
<dbReference type="AlphaFoldDB" id="A0A0F9DAM6"/>
<feature type="non-terminal residue" evidence="1">
    <location>
        <position position="52"/>
    </location>
</feature>
<comment type="caution">
    <text evidence="1">The sequence shown here is derived from an EMBL/GenBank/DDBJ whole genome shotgun (WGS) entry which is preliminary data.</text>
</comment>
<evidence type="ECO:0000313" key="1">
    <source>
        <dbReference type="EMBL" id="KKL09133.1"/>
    </source>
</evidence>
<gene>
    <name evidence="1" type="ORF">LCGC14_2568940</name>
</gene>
<accession>A0A0F9DAM6</accession>